<dbReference type="SMART" id="SM00342">
    <property type="entry name" value="HTH_ARAC"/>
    <property type="match status" value="1"/>
</dbReference>
<gene>
    <name evidence="5" type="primary">xylR_5</name>
    <name evidence="5" type="ORF">Pan241w_17980</name>
</gene>
<organism evidence="5 6">
    <name type="scientific">Gimesia alba</name>
    <dbReference type="NCBI Taxonomy" id="2527973"/>
    <lineage>
        <taxon>Bacteria</taxon>
        <taxon>Pseudomonadati</taxon>
        <taxon>Planctomycetota</taxon>
        <taxon>Planctomycetia</taxon>
        <taxon>Planctomycetales</taxon>
        <taxon>Planctomycetaceae</taxon>
        <taxon>Gimesia</taxon>
    </lineage>
</organism>
<dbReference type="InterPro" id="IPR018062">
    <property type="entry name" value="HTH_AraC-typ_CS"/>
</dbReference>
<dbReference type="SUPFAM" id="SSF46689">
    <property type="entry name" value="Homeodomain-like"/>
    <property type="match status" value="2"/>
</dbReference>
<dbReference type="AlphaFoldDB" id="A0A517RCX4"/>
<keyword evidence="2" id="KW-0238">DNA-binding</keyword>
<dbReference type="KEGG" id="gaz:Pan241w_17980"/>
<evidence type="ECO:0000256" key="2">
    <source>
        <dbReference type="ARBA" id="ARBA00023125"/>
    </source>
</evidence>
<evidence type="ECO:0000256" key="3">
    <source>
        <dbReference type="ARBA" id="ARBA00023163"/>
    </source>
</evidence>
<dbReference type="Proteomes" id="UP000317171">
    <property type="component" value="Chromosome"/>
</dbReference>
<dbReference type="PROSITE" id="PS01124">
    <property type="entry name" value="HTH_ARAC_FAMILY_2"/>
    <property type="match status" value="1"/>
</dbReference>
<dbReference type="PROSITE" id="PS00041">
    <property type="entry name" value="HTH_ARAC_FAMILY_1"/>
    <property type="match status" value="1"/>
</dbReference>
<accession>A0A517RCX4</accession>
<protein>
    <submittedName>
        <fullName evidence="5">Xylose operon regulatory protein</fullName>
    </submittedName>
</protein>
<dbReference type="SUPFAM" id="SSF53822">
    <property type="entry name" value="Periplasmic binding protein-like I"/>
    <property type="match status" value="1"/>
</dbReference>
<dbReference type="InterPro" id="IPR009057">
    <property type="entry name" value="Homeodomain-like_sf"/>
</dbReference>
<dbReference type="InterPro" id="IPR018060">
    <property type="entry name" value="HTH_AraC"/>
</dbReference>
<evidence type="ECO:0000256" key="1">
    <source>
        <dbReference type="ARBA" id="ARBA00023015"/>
    </source>
</evidence>
<dbReference type="GO" id="GO:0000976">
    <property type="term" value="F:transcription cis-regulatory region binding"/>
    <property type="evidence" value="ECO:0007669"/>
    <property type="project" value="TreeGrafter"/>
</dbReference>
<evidence type="ECO:0000313" key="6">
    <source>
        <dbReference type="Proteomes" id="UP000317171"/>
    </source>
</evidence>
<dbReference type="PANTHER" id="PTHR30146:SF24">
    <property type="entry name" value="XYLOSE OPERON REGULATORY PROTEIN"/>
    <property type="match status" value="1"/>
</dbReference>
<dbReference type="PANTHER" id="PTHR30146">
    <property type="entry name" value="LACI-RELATED TRANSCRIPTIONAL REPRESSOR"/>
    <property type="match status" value="1"/>
</dbReference>
<dbReference type="Gene3D" id="1.10.10.60">
    <property type="entry name" value="Homeodomain-like"/>
    <property type="match status" value="2"/>
</dbReference>
<keyword evidence="1" id="KW-0805">Transcription regulation</keyword>
<keyword evidence="3" id="KW-0804">Transcription</keyword>
<evidence type="ECO:0000259" key="4">
    <source>
        <dbReference type="PROSITE" id="PS01124"/>
    </source>
</evidence>
<sequence>MPEQKRVLLLIETSRAYGRGCLSGVAAYVRVNQNWHVLHTERSLIEGPPSSLKNWKVEGVMSRIETPQMAEAIDRLHLPTVDLRGAHHPHNGGMFDTDHSICAQFAVDHFLQNGFRNLAYCGYPGIEFSDQRCSYFIKHLKAKGHTVDVFEPPTRKHKVDDIITREARGELTELQLVQWLQNLPKPVAVFACNDVRARQILTSCGLAGLRVPDDLAVLGVDNDEVIFNFTIPPLSSIQPDSKRIGYEGAALLDRLMEGEPAPKETILIPPTCIHVRQSSDIVAVEDRDVAAAMRLIRDYACDGITVDGVARQIPLSRASLDRRFQRVLGYSPKAEINRIRVNRAKQLLAETEYKITTIATLSGYGMAPQFITAFKRLTGLTPGKYREQSQI</sequence>
<dbReference type="Gene3D" id="3.40.50.2300">
    <property type="match status" value="2"/>
</dbReference>
<reference evidence="5 6" key="1">
    <citation type="submission" date="2019-02" db="EMBL/GenBank/DDBJ databases">
        <title>Deep-cultivation of Planctomycetes and their phenomic and genomic characterization uncovers novel biology.</title>
        <authorList>
            <person name="Wiegand S."/>
            <person name="Jogler M."/>
            <person name="Boedeker C."/>
            <person name="Pinto D."/>
            <person name="Vollmers J."/>
            <person name="Rivas-Marin E."/>
            <person name="Kohn T."/>
            <person name="Peeters S.H."/>
            <person name="Heuer A."/>
            <person name="Rast P."/>
            <person name="Oberbeckmann S."/>
            <person name="Bunk B."/>
            <person name="Jeske O."/>
            <person name="Meyerdierks A."/>
            <person name="Storesund J.E."/>
            <person name="Kallscheuer N."/>
            <person name="Luecker S."/>
            <person name="Lage O.M."/>
            <person name="Pohl T."/>
            <person name="Merkel B.J."/>
            <person name="Hornburger P."/>
            <person name="Mueller R.-W."/>
            <person name="Bruemmer F."/>
            <person name="Labrenz M."/>
            <person name="Spormann A.M."/>
            <person name="Op den Camp H."/>
            <person name="Overmann J."/>
            <person name="Amann R."/>
            <person name="Jetten M.S.M."/>
            <person name="Mascher T."/>
            <person name="Medema M.H."/>
            <person name="Devos D.P."/>
            <person name="Kaster A.-K."/>
            <person name="Ovreas L."/>
            <person name="Rohde M."/>
            <person name="Galperin M.Y."/>
            <person name="Jogler C."/>
        </authorList>
    </citation>
    <scope>NUCLEOTIDE SEQUENCE [LARGE SCALE GENOMIC DNA]</scope>
    <source>
        <strain evidence="5 6">Pan241w</strain>
    </source>
</reference>
<dbReference type="Pfam" id="PF22177">
    <property type="entry name" value="PBP1_XylR"/>
    <property type="match status" value="1"/>
</dbReference>
<feature type="domain" description="HTH araC/xylS-type" evidence="4">
    <location>
        <begin position="290"/>
        <end position="388"/>
    </location>
</feature>
<dbReference type="Pfam" id="PF12833">
    <property type="entry name" value="HTH_18"/>
    <property type="match status" value="1"/>
</dbReference>
<dbReference type="InterPro" id="IPR046335">
    <property type="entry name" value="LacI/GalR-like_sensor"/>
</dbReference>
<evidence type="ECO:0000313" key="5">
    <source>
        <dbReference type="EMBL" id="QDT41735.1"/>
    </source>
</evidence>
<dbReference type="OrthoDB" id="9795616at2"/>
<dbReference type="InterPro" id="IPR054031">
    <property type="entry name" value="XylR_PBP1"/>
</dbReference>
<dbReference type="GO" id="GO:0003700">
    <property type="term" value="F:DNA-binding transcription factor activity"/>
    <property type="evidence" value="ECO:0007669"/>
    <property type="project" value="InterPro"/>
</dbReference>
<proteinExistence type="predicted"/>
<dbReference type="Pfam" id="PF13377">
    <property type="entry name" value="Peripla_BP_3"/>
    <property type="match status" value="1"/>
</dbReference>
<dbReference type="RefSeq" id="WP_145213817.1">
    <property type="nucleotide sequence ID" value="NZ_CP036269.1"/>
</dbReference>
<dbReference type="InterPro" id="IPR028082">
    <property type="entry name" value="Peripla_BP_I"/>
</dbReference>
<dbReference type="EMBL" id="CP036269">
    <property type="protein sequence ID" value="QDT41735.1"/>
    <property type="molecule type" value="Genomic_DNA"/>
</dbReference>
<keyword evidence="6" id="KW-1185">Reference proteome</keyword>
<dbReference type="CDD" id="cd01543">
    <property type="entry name" value="PBP1_XylR"/>
    <property type="match status" value="1"/>
</dbReference>
<name>A0A517RCX4_9PLAN</name>